<dbReference type="GO" id="GO:0016787">
    <property type="term" value="F:hydrolase activity"/>
    <property type="evidence" value="ECO:0007669"/>
    <property type="project" value="UniProtKB-KW"/>
</dbReference>
<dbReference type="InterPro" id="IPR020476">
    <property type="entry name" value="Nudix_hydrolase"/>
</dbReference>
<gene>
    <name evidence="4" type="ORF">VC83_08214</name>
</gene>
<dbReference type="InterPro" id="IPR000086">
    <property type="entry name" value="NUDIX_hydrolase_dom"/>
</dbReference>
<protein>
    <recommendedName>
        <fullName evidence="3">Nudix hydrolase domain-containing protein</fullName>
    </recommendedName>
</protein>
<dbReference type="VEuPathDB" id="FungiDB:GMDG_07860"/>
<evidence type="ECO:0000256" key="2">
    <source>
        <dbReference type="RuleBase" id="RU003476"/>
    </source>
</evidence>
<accession>A0A177A2W2</accession>
<dbReference type="Gene3D" id="3.90.79.10">
    <property type="entry name" value="Nucleoside Triphosphate Pyrophosphohydrolase"/>
    <property type="match status" value="1"/>
</dbReference>
<dbReference type="InterPro" id="IPR015797">
    <property type="entry name" value="NUDIX_hydrolase-like_dom_sf"/>
</dbReference>
<evidence type="ECO:0000313" key="4">
    <source>
        <dbReference type="EMBL" id="OAF55274.1"/>
    </source>
</evidence>
<dbReference type="OrthoDB" id="2011998at2759"/>
<dbReference type="InterPro" id="IPR020084">
    <property type="entry name" value="NUDIX_hydrolase_CS"/>
</dbReference>
<dbReference type="PRINTS" id="PR00502">
    <property type="entry name" value="NUDIXFAMILY"/>
</dbReference>
<proteinExistence type="inferred from homology"/>
<dbReference type="PROSITE" id="PS00893">
    <property type="entry name" value="NUDIX_BOX"/>
    <property type="match status" value="1"/>
</dbReference>
<dbReference type="AlphaFoldDB" id="A0A177A2W2"/>
<feature type="domain" description="Nudix hydrolase" evidence="3">
    <location>
        <begin position="82"/>
        <end position="139"/>
    </location>
</feature>
<sequence length="205" mass="22663">MKSAAFVLQYADIIRSKSAPASTGFVNLDWIWELAQPISLGFLSNPVCVKHLNVPFKMAAPVFPTPRIIGTKRPEISYKECPAARVIAFNAARKVAIVYTKRERYYKLPGGGIDSGEQHEMAALREMQEETGGICYVADVVDDSGSPSLTEDEVNDGLGHLWLSVDEAKTKMAGAEPRSELGLYIKERDIYLLGEAIRRTEEEIA</sequence>
<dbReference type="eggNOG" id="ENOG502SR0B">
    <property type="taxonomic scope" value="Eukaryota"/>
</dbReference>
<reference evidence="4" key="1">
    <citation type="submission" date="2016-03" db="EMBL/GenBank/DDBJ databases">
        <title>Updated assembly of Pseudogymnoascus destructans, the fungus causing white-nose syndrome of bats.</title>
        <authorList>
            <person name="Palmer J.M."/>
            <person name="Drees K.P."/>
            <person name="Foster J.T."/>
            <person name="Lindner D.L."/>
        </authorList>
    </citation>
    <scope>NUCLEOTIDE SEQUENCE [LARGE SCALE GENOMIC DNA]</scope>
    <source>
        <strain evidence="4">20631-21</strain>
    </source>
</reference>
<evidence type="ECO:0000256" key="1">
    <source>
        <dbReference type="ARBA" id="ARBA00022801"/>
    </source>
</evidence>
<evidence type="ECO:0000259" key="3">
    <source>
        <dbReference type="Pfam" id="PF00293"/>
    </source>
</evidence>
<dbReference type="EMBL" id="KV441410">
    <property type="protein sequence ID" value="OAF55274.1"/>
    <property type="molecule type" value="Genomic_DNA"/>
</dbReference>
<organism evidence="4">
    <name type="scientific">Pseudogymnoascus destructans</name>
    <dbReference type="NCBI Taxonomy" id="655981"/>
    <lineage>
        <taxon>Eukaryota</taxon>
        <taxon>Fungi</taxon>
        <taxon>Dikarya</taxon>
        <taxon>Ascomycota</taxon>
        <taxon>Pezizomycotina</taxon>
        <taxon>Leotiomycetes</taxon>
        <taxon>Thelebolales</taxon>
        <taxon>Thelebolaceae</taxon>
        <taxon>Pseudogymnoascus</taxon>
    </lineage>
</organism>
<dbReference type="GeneID" id="36291256"/>
<comment type="similarity">
    <text evidence="2">Belongs to the Nudix hydrolase family.</text>
</comment>
<dbReference type="Proteomes" id="UP000077154">
    <property type="component" value="Unassembled WGS sequence"/>
</dbReference>
<dbReference type="Pfam" id="PF00293">
    <property type="entry name" value="NUDIX"/>
    <property type="match status" value="1"/>
</dbReference>
<dbReference type="SUPFAM" id="SSF55811">
    <property type="entry name" value="Nudix"/>
    <property type="match status" value="1"/>
</dbReference>
<dbReference type="RefSeq" id="XP_024320575.1">
    <property type="nucleotide sequence ID" value="XM_024471770.1"/>
</dbReference>
<name>A0A177A2W2_9PEZI</name>
<keyword evidence="1 2" id="KW-0378">Hydrolase</keyword>